<keyword evidence="3" id="KW-1185">Reference proteome</keyword>
<proteinExistence type="predicted"/>
<dbReference type="OrthoDB" id="7197847at2"/>
<dbReference type="AlphaFoldDB" id="A0A2K3UZL7"/>
<dbReference type="Proteomes" id="UP000236379">
    <property type="component" value="Unassembled WGS sequence"/>
</dbReference>
<feature type="chain" id="PRO_5014477157" evidence="1">
    <location>
        <begin position="32"/>
        <end position="472"/>
    </location>
</feature>
<dbReference type="InterPro" id="IPR029058">
    <property type="entry name" value="AB_hydrolase_fold"/>
</dbReference>
<dbReference type="RefSeq" id="WP_103312413.1">
    <property type="nucleotide sequence ID" value="NZ_PPPD01000001.1"/>
</dbReference>
<reference evidence="2 3" key="1">
    <citation type="submission" date="2018-01" db="EMBL/GenBank/DDBJ databases">
        <title>Deinococcus koreensis sp. nov., a radiation-resistant bacterium isolated from river water.</title>
        <authorList>
            <person name="Choi A."/>
        </authorList>
    </citation>
    <scope>NUCLEOTIDE SEQUENCE [LARGE SCALE GENOMIC DNA]</scope>
    <source>
        <strain evidence="2 3">SJW1-2</strain>
    </source>
</reference>
<dbReference type="SUPFAM" id="SSF53474">
    <property type="entry name" value="alpha/beta-Hydrolases"/>
    <property type="match status" value="1"/>
</dbReference>
<dbReference type="Gene3D" id="3.40.50.1820">
    <property type="entry name" value="alpha/beta hydrolase"/>
    <property type="match status" value="1"/>
</dbReference>
<keyword evidence="2" id="KW-0378">Hydrolase</keyword>
<gene>
    <name evidence="2" type="ORF">CVO96_11885</name>
</gene>
<comment type="caution">
    <text evidence="2">The sequence shown here is derived from an EMBL/GenBank/DDBJ whole genome shotgun (WGS) entry which is preliminary data.</text>
</comment>
<evidence type="ECO:0000256" key="1">
    <source>
        <dbReference type="SAM" id="SignalP"/>
    </source>
</evidence>
<feature type="signal peptide" evidence="1">
    <location>
        <begin position="1"/>
        <end position="31"/>
    </location>
</feature>
<keyword evidence="1" id="KW-0732">Signal</keyword>
<organism evidence="2 3">
    <name type="scientific">Deinococcus koreensis</name>
    <dbReference type="NCBI Taxonomy" id="2054903"/>
    <lineage>
        <taxon>Bacteria</taxon>
        <taxon>Thermotogati</taxon>
        <taxon>Deinococcota</taxon>
        <taxon>Deinococci</taxon>
        <taxon>Deinococcales</taxon>
        <taxon>Deinococcaceae</taxon>
        <taxon>Deinococcus</taxon>
    </lineage>
</organism>
<dbReference type="PROSITE" id="PS51257">
    <property type="entry name" value="PROKAR_LIPOPROTEIN"/>
    <property type="match status" value="1"/>
</dbReference>
<dbReference type="GO" id="GO:0016787">
    <property type="term" value="F:hydrolase activity"/>
    <property type="evidence" value="ECO:0007669"/>
    <property type="project" value="UniProtKB-KW"/>
</dbReference>
<name>A0A2K3UZL7_9DEIO</name>
<evidence type="ECO:0000313" key="2">
    <source>
        <dbReference type="EMBL" id="PNY81974.1"/>
    </source>
</evidence>
<evidence type="ECO:0000313" key="3">
    <source>
        <dbReference type="Proteomes" id="UP000236379"/>
    </source>
</evidence>
<dbReference type="EMBL" id="PPPD01000001">
    <property type="protein sequence ID" value="PNY81974.1"/>
    <property type="molecule type" value="Genomic_DNA"/>
</dbReference>
<protein>
    <submittedName>
        <fullName evidence="2">Alpha/beta hydrolase</fullName>
    </submittedName>
</protein>
<accession>A0A2K3UZL7</accession>
<sequence>MFPRLRTPSRPRPPGAALLLAGLLLSSCAPLQYSVDTRVHDTRKFTAVIPTLKDIPGATLYQGVTPGIQGPAAYAIEVPQTWNGTLIMYTHGYAGTGTELKVQTPALREYWLSQGYAWAASSYSANYYDVRAGVEDTNALALAFPALTGKAKPSKYLIMGFSMGGHVAGAAVEAETARTARSRVPYAAAMPLCGVMDQDYEFQWLGDYTLAAAQLAGTGPKTYPDASFQKTLPQTLGALFTSTAGPLWQENDGAGARLRELAKSLTGGERPVFALGFRVGGLQQAVLSTGGADGTLSGILPRNLYGNQGRTYRWTTGEAPTPEEVAFNAALVRVSPDREPNPPRWDGVRWLPRVNGEIGVPVLTMHTTGDFYVPFKHQQLYRRAVDANGHGGLLVQRAIRAAGHCEFNAAELVEGFNALVAWEKTGQKPAGDDVLTPAVVADPNYGCAYTRGTRPGVAPCPGAPAGEGPASD</sequence>